<reference evidence="2 3" key="1">
    <citation type="submission" date="2014-11" db="EMBL/GenBank/DDBJ databases">
        <authorList>
            <person name="Zhu J."/>
            <person name="Qi W."/>
            <person name="Song R."/>
        </authorList>
    </citation>
    <scope>NUCLEOTIDE SEQUENCE [LARGE SCALE GENOMIC DNA]</scope>
</reference>
<feature type="compositionally biased region" description="Acidic residues" evidence="1">
    <location>
        <begin position="38"/>
        <end position="57"/>
    </location>
</feature>
<feature type="region of interest" description="Disordered" evidence="1">
    <location>
        <begin position="31"/>
        <end position="101"/>
    </location>
</feature>
<gene>
    <name evidence="2" type="ORF">Vbra_6193</name>
</gene>
<dbReference type="InParanoid" id="A0A0G4GBY2"/>
<evidence type="ECO:0000313" key="3">
    <source>
        <dbReference type="Proteomes" id="UP000041254"/>
    </source>
</evidence>
<dbReference type="InterPro" id="IPR036770">
    <property type="entry name" value="Ankyrin_rpt-contain_sf"/>
</dbReference>
<accession>A0A0G4GBY2</accession>
<dbReference type="SUPFAM" id="SSF48403">
    <property type="entry name" value="Ankyrin repeat"/>
    <property type="match status" value="1"/>
</dbReference>
<dbReference type="Gene3D" id="1.25.40.20">
    <property type="entry name" value="Ankyrin repeat-containing domain"/>
    <property type="match status" value="1"/>
</dbReference>
<feature type="region of interest" description="Disordered" evidence="1">
    <location>
        <begin position="446"/>
        <end position="466"/>
    </location>
</feature>
<dbReference type="EMBL" id="CDMY01000623">
    <property type="protein sequence ID" value="CEM26656.1"/>
    <property type="molecule type" value="Genomic_DNA"/>
</dbReference>
<proteinExistence type="predicted"/>
<dbReference type="AlphaFoldDB" id="A0A0G4GBY2"/>
<feature type="compositionally biased region" description="Acidic residues" evidence="1">
    <location>
        <begin position="64"/>
        <end position="99"/>
    </location>
</feature>
<evidence type="ECO:0000256" key="1">
    <source>
        <dbReference type="SAM" id="MobiDB-lite"/>
    </source>
</evidence>
<name>A0A0G4GBY2_VITBC</name>
<protein>
    <submittedName>
        <fullName evidence="2">Uncharacterized protein</fullName>
    </submittedName>
</protein>
<sequence length="466" mass="50352">MSEGQDTHMASAADTEAMWVQVATQVRLCDGGDADLLREEEDGEMAEEEEEEEEEEGLQAAADSESESDGVQDDSDNDDGPLGDGIDDDDYDDYDDGYEEDGHPVVVATTVEVPDGFGGANDIEARFPHDTDSLTKELTLGIIGRTISAPQHATDLIEQGADPHVVPRLRQKGSGCAGIPYSLVHLAIDNKSDYAVPTIHASDDGYERPVALPHWSSDKLQSAILAALINQGADPNATADDEEDLVRPIRRAIASGDQTAFDVLTARPDIDLPAQDGAVMVMALPRPLSDPPPDYQEVLLSMFREVIARDPTLATERRFDENLVHLAAVWAKGNYPQSFINSYLDLITTNGADMTAASGGGWTPLHEAALHDSLYVADSLCRKLPAADQINRRTVLGETPLAIATGWLDHHTQELQDPETPEADKEECRAGSDKYKLIIAACCGRGPTSTPSPRPQRRTAVSASWC</sequence>
<dbReference type="VEuPathDB" id="CryptoDB:Vbra_6193"/>
<evidence type="ECO:0000313" key="2">
    <source>
        <dbReference type="EMBL" id="CEM26656.1"/>
    </source>
</evidence>
<organism evidence="2 3">
    <name type="scientific">Vitrella brassicaformis (strain CCMP3155)</name>
    <dbReference type="NCBI Taxonomy" id="1169540"/>
    <lineage>
        <taxon>Eukaryota</taxon>
        <taxon>Sar</taxon>
        <taxon>Alveolata</taxon>
        <taxon>Colpodellida</taxon>
        <taxon>Vitrellaceae</taxon>
        <taxon>Vitrella</taxon>
    </lineage>
</organism>
<dbReference type="PhylomeDB" id="A0A0G4GBY2"/>
<keyword evidence="3" id="KW-1185">Reference proteome</keyword>
<dbReference type="Proteomes" id="UP000041254">
    <property type="component" value="Unassembled WGS sequence"/>
</dbReference>